<sequence length="477" mass="50359">MRTLQNLIGGGWRDSASPEAFDLVNPATEEAIARVPGGSPEDVDRAVEAAHRAQSAWAELPVAERVAWIRARADVIAEHAEELAELECREMGKPVALGRSFVEGAVDTLKNSATEALSYEFERTVVVSDDSRVRVLRHPLGAAAVITPWNFPVAMVLGILGPLLAAGNTVVVKPSERSPMAVARLFELLDLPAGVVNLVLGDVRAGQPLAEHERIQLVHFTGSVGAGRRVGAGAGERLHRSVLELGGKDPVVVDAGVDPVATASAVAFGAFVNTGQICTSMERVYVHRAIAAEFVEALVEVAGTYAFGDGRAPDTVLGPLVSEGQRDLVRHHVDDAVQRGATVRTGGVVPERRGFFYPATVLTDVDESMLVMTEETFGPLAPVVVVDSFEEGIERASRSRFGLAATVYTDDPEHMAAAERIPAGVTWVNQWQGGGPEMVYEPAGDSGMGATGARASYDAATRSASVHIAAAPARSTA</sequence>
<feature type="active site" evidence="3">
    <location>
        <position position="244"/>
    </location>
</feature>
<evidence type="ECO:0000256" key="3">
    <source>
        <dbReference type="PROSITE-ProRule" id="PRU10007"/>
    </source>
</evidence>
<accession>A0A1H0YP83</accession>
<dbReference type="AlphaFoldDB" id="A0A1H0YP83"/>
<dbReference type="InterPro" id="IPR015590">
    <property type="entry name" value="Aldehyde_DH_dom"/>
</dbReference>
<dbReference type="PROSITE" id="PS00687">
    <property type="entry name" value="ALDEHYDE_DEHYDR_GLU"/>
    <property type="match status" value="1"/>
</dbReference>
<gene>
    <name evidence="6" type="ORF">SAMN04489718_0587</name>
</gene>
<dbReference type="Proteomes" id="UP000199301">
    <property type="component" value="Unassembled WGS sequence"/>
</dbReference>
<dbReference type="SUPFAM" id="SSF53720">
    <property type="entry name" value="ALDH-like"/>
    <property type="match status" value="1"/>
</dbReference>
<keyword evidence="2 4" id="KW-0560">Oxidoreductase</keyword>
<dbReference type="InterPro" id="IPR016163">
    <property type="entry name" value="Ald_DH_C"/>
</dbReference>
<dbReference type="OrthoDB" id="6882680at2"/>
<organism evidence="6 7">
    <name type="scientific">Actinopolyspora saharensis</name>
    <dbReference type="NCBI Taxonomy" id="995062"/>
    <lineage>
        <taxon>Bacteria</taxon>
        <taxon>Bacillati</taxon>
        <taxon>Actinomycetota</taxon>
        <taxon>Actinomycetes</taxon>
        <taxon>Actinopolysporales</taxon>
        <taxon>Actinopolysporaceae</taxon>
        <taxon>Actinopolyspora</taxon>
    </lineage>
</organism>
<dbReference type="RefSeq" id="WP_092520847.1">
    <property type="nucleotide sequence ID" value="NZ_FNKO01000001.1"/>
</dbReference>
<dbReference type="GO" id="GO:0004777">
    <property type="term" value="F:succinate-semialdehyde dehydrogenase (NAD+) activity"/>
    <property type="evidence" value="ECO:0007669"/>
    <property type="project" value="TreeGrafter"/>
</dbReference>
<evidence type="ECO:0000313" key="7">
    <source>
        <dbReference type="Proteomes" id="UP000199301"/>
    </source>
</evidence>
<dbReference type="STRING" id="995062.SAMN04489718_0587"/>
<dbReference type="InterPro" id="IPR050740">
    <property type="entry name" value="Aldehyde_DH_Superfamily"/>
</dbReference>
<dbReference type="PANTHER" id="PTHR43353:SF5">
    <property type="entry name" value="SUCCINATE-SEMIALDEHYDE DEHYDROGENASE, MITOCHONDRIAL"/>
    <property type="match status" value="1"/>
</dbReference>
<dbReference type="PANTHER" id="PTHR43353">
    <property type="entry name" value="SUCCINATE-SEMIALDEHYDE DEHYDROGENASE, MITOCHONDRIAL"/>
    <property type="match status" value="1"/>
</dbReference>
<dbReference type="InterPro" id="IPR029510">
    <property type="entry name" value="Ald_DH_CS_GLU"/>
</dbReference>
<protein>
    <submittedName>
        <fullName evidence="6">Acyl-CoA reductase</fullName>
    </submittedName>
</protein>
<evidence type="ECO:0000259" key="5">
    <source>
        <dbReference type="Pfam" id="PF00171"/>
    </source>
</evidence>
<feature type="domain" description="Aldehyde dehydrogenase" evidence="5">
    <location>
        <begin position="12"/>
        <end position="464"/>
    </location>
</feature>
<dbReference type="InterPro" id="IPR016162">
    <property type="entry name" value="Ald_DH_N"/>
</dbReference>
<dbReference type="CDD" id="cd07078">
    <property type="entry name" value="ALDH"/>
    <property type="match status" value="1"/>
</dbReference>
<name>A0A1H0YP83_9ACTN</name>
<keyword evidence="7" id="KW-1185">Reference proteome</keyword>
<evidence type="ECO:0000313" key="6">
    <source>
        <dbReference type="EMBL" id="SDQ16940.1"/>
    </source>
</evidence>
<dbReference type="GO" id="GO:0009450">
    <property type="term" value="P:gamma-aminobutyric acid catabolic process"/>
    <property type="evidence" value="ECO:0007669"/>
    <property type="project" value="TreeGrafter"/>
</dbReference>
<comment type="similarity">
    <text evidence="1 4">Belongs to the aldehyde dehydrogenase family.</text>
</comment>
<dbReference type="Pfam" id="PF00171">
    <property type="entry name" value="Aldedh"/>
    <property type="match status" value="1"/>
</dbReference>
<dbReference type="Gene3D" id="3.40.605.10">
    <property type="entry name" value="Aldehyde Dehydrogenase, Chain A, domain 1"/>
    <property type="match status" value="1"/>
</dbReference>
<dbReference type="Gene3D" id="3.40.309.10">
    <property type="entry name" value="Aldehyde Dehydrogenase, Chain A, domain 2"/>
    <property type="match status" value="1"/>
</dbReference>
<proteinExistence type="inferred from homology"/>
<evidence type="ECO:0000256" key="1">
    <source>
        <dbReference type="ARBA" id="ARBA00009986"/>
    </source>
</evidence>
<evidence type="ECO:0000256" key="4">
    <source>
        <dbReference type="RuleBase" id="RU003345"/>
    </source>
</evidence>
<dbReference type="FunFam" id="3.40.605.10:FF:000007">
    <property type="entry name" value="NAD/NADP-dependent betaine aldehyde dehydrogenase"/>
    <property type="match status" value="1"/>
</dbReference>
<dbReference type="EMBL" id="FNKO01000001">
    <property type="protein sequence ID" value="SDQ16940.1"/>
    <property type="molecule type" value="Genomic_DNA"/>
</dbReference>
<evidence type="ECO:0000256" key="2">
    <source>
        <dbReference type="ARBA" id="ARBA00023002"/>
    </source>
</evidence>
<dbReference type="InterPro" id="IPR016161">
    <property type="entry name" value="Ald_DH/histidinol_DH"/>
</dbReference>
<reference evidence="7" key="1">
    <citation type="submission" date="2016-10" db="EMBL/GenBank/DDBJ databases">
        <authorList>
            <person name="Varghese N."/>
            <person name="Submissions S."/>
        </authorList>
    </citation>
    <scope>NUCLEOTIDE SEQUENCE [LARGE SCALE GENOMIC DNA]</scope>
    <source>
        <strain evidence="7">DSM 45459</strain>
    </source>
</reference>